<feature type="transmembrane region" description="Helical" evidence="12">
    <location>
        <begin position="280"/>
        <end position="300"/>
    </location>
</feature>
<sequence length="387" mass="43923">MASMEDGFSIISLHRKPSNDRVRINVSGTMFETLEETLSRYPETLLGCPSKRVEYFDARHKEYFFNRNRLAFDAILFYYQSYGRLVRPDVVPENVFIEEVRFFEIRSDYTSTRDKIERALLGKEEDLPHNFIQRKIWLLFSHPESSYAAKMLAILSVVIILLSVAIPCFESSGDLAANNNTAAFFSSLEMACYVWFTFELVVRFASAPDKLGFFRSTLNIVDIISVFPYYVLLTMQGTRAPLSVLRTARMLRILRIFKLSRYSSGMRILLFTFSTSMKELGMFLIFISISVLVSSSAAFYAEVDCGKKVCAFVSIPDAFWWAVNTVTTVGYGDQYPLTATGKMVGGLLTVFGVLIIALPVFLFVANFNKVMNANMAAINKRGKSQLK</sequence>
<dbReference type="InterPro" id="IPR003972">
    <property type="entry name" value="K_chnl_volt-dep_Kv1"/>
</dbReference>
<evidence type="ECO:0000259" key="13">
    <source>
        <dbReference type="SMART" id="SM00225"/>
    </source>
</evidence>
<gene>
    <name evidence="14" type="primary">KCNA2_7</name>
    <name evidence="14" type="ORF">OS493_010511</name>
</gene>
<feature type="transmembrane region" description="Helical" evidence="12">
    <location>
        <begin position="309"/>
        <end position="331"/>
    </location>
</feature>
<dbReference type="SMART" id="SM00225">
    <property type="entry name" value="BTB"/>
    <property type="match status" value="1"/>
</dbReference>
<dbReference type="InterPro" id="IPR003131">
    <property type="entry name" value="T1-type_BTB"/>
</dbReference>
<evidence type="ECO:0000256" key="7">
    <source>
        <dbReference type="ARBA" id="ARBA00022958"/>
    </source>
</evidence>
<evidence type="ECO:0000256" key="5">
    <source>
        <dbReference type="ARBA" id="ARBA00022826"/>
    </source>
</evidence>
<protein>
    <submittedName>
        <fullName evidence="14">Potassium voltage-gated channel sub A member 2</fullName>
    </submittedName>
</protein>
<dbReference type="InterPro" id="IPR028325">
    <property type="entry name" value="VG_K_chnl"/>
</dbReference>
<comment type="caution">
    <text evidence="14">The sequence shown here is derived from an EMBL/GenBank/DDBJ whole genome shotgun (WGS) entry which is preliminary data.</text>
</comment>
<dbReference type="PRINTS" id="PR01496">
    <property type="entry name" value="SHAKERCHANEL"/>
</dbReference>
<comment type="subcellular location">
    <subcellularLocation>
        <location evidence="1">Membrane</location>
        <topology evidence="1">Multi-pass membrane protein</topology>
    </subcellularLocation>
</comment>
<evidence type="ECO:0000313" key="14">
    <source>
        <dbReference type="EMBL" id="KAJ7392851.1"/>
    </source>
</evidence>
<dbReference type="InterPro" id="IPR000210">
    <property type="entry name" value="BTB/POZ_dom"/>
</dbReference>
<keyword evidence="2" id="KW-0813">Transport</keyword>
<dbReference type="FunFam" id="1.10.287.70:FF:000028">
    <property type="entry name" value="potassium voltage-gated channel subfamily D member 3"/>
    <property type="match status" value="1"/>
</dbReference>
<name>A0A9X0A3S4_9CNID</name>
<keyword evidence="3" id="KW-0633">Potassium transport</keyword>
<dbReference type="Gene3D" id="1.10.287.70">
    <property type="match status" value="1"/>
</dbReference>
<dbReference type="FunFam" id="3.30.710.10:FF:000157">
    <property type="entry name" value="Potassium channel"/>
    <property type="match status" value="1"/>
</dbReference>
<dbReference type="GO" id="GO:0008076">
    <property type="term" value="C:voltage-gated potassium channel complex"/>
    <property type="evidence" value="ECO:0007669"/>
    <property type="project" value="InterPro"/>
</dbReference>
<evidence type="ECO:0000256" key="9">
    <source>
        <dbReference type="ARBA" id="ARBA00023065"/>
    </source>
</evidence>
<dbReference type="PANTHER" id="PTHR11537">
    <property type="entry name" value="VOLTAGE-GATED POTASSIUM CHANNEL"/>
    <property type="match status" value="1"/>
</dbReference>
<evidence type="ECO:0000256" key="8">
    <source>
        <dbReference type="ARBA" id="ARBA00022989"/>
    </source>
</evidence>
<dbReference type="SUPFAM" id="SSF81324">
    <property type="entry name" value="Voltage-gated potassium channels"/>
    <property type="match status" value="1"/>
</dbReference>
<dbReference type="GO" id="GO:0005251">
    <property type="term" value="F:delayed rectifier potassium channel activity"/>
    <property type="evidence" value="ECO:0007669"/>
    <property type="project" value="TreeGrafter"/>
</dbReference>
<evidence type="ECO:0000256" key="2">
    <source>
        <dbReference type="ARBA" id="ARBA00022448"/>
    </source>
</evidence>
<dbReference type="GO" id="GO:0051260">
    <property type="term" value="P:protein homooligomerization"/>
    <property type="evidence" value="ECO:0007669"/>
    <property type="project" value="InterPro"/>
</dbReference>
<reference evidence="14" key="1">
    <citation type="submission" date="2023-01" db="EMBL/GenBank/DDBJ databases">
        <title>Genome assembly of the deep-sea coral Lophelia pertusa.</title>
        <authorList>
            <person name="Herrera S."/>
            <person name="Cordes E."/>
        </authorList>
    </citation>
    <scope>NUCLEOTIDE SEQUENCE</scope>
    <source>
        <strain evidence="14">USNM1676648</strain>
        <tissue evidence="14">Polyp</tissue>
    </source>
</reference>
<evidence type="ECO:0000256" key="3">
    <source>
        <dbReference type="ARBA" id="ARBA00022538"/>
    </source>
</evidence>
<keyword evidence="8 12" id="KW-1133">Transmembrane helix</keyword>
<dbReference type="PANTHER" id="PTHR11537:SF113">
    <property type="entry name" value="POTASSIUM VOLTAGE-GATED CHANNEL PROTEIN SHAKER"/>
    <property type="match status" value="1"/>
</dbReference>
<feature type="transmembrane region" description="Helical" evidence="12">
    <location>
        <begin position="343"/>
        <end position="365"/>
    </location>
</feature>
<evidence type="ECO:0000313" key="15">
    <source>
        <dbReference type="Proteomes" id="UP001163046"/>
    </source>
</evidence>
<dbReference type="Gene3D" id="1.20.120.350">
    <property type="entry name" value="Voltage-gated potassium channels. Chain C"/>
    <property type="match status" value="1"/>
</dbReference>
<keyword evidence="6" id="KW-0851">Voltage-gated channel</keyword>
<keyword evidence="15" id="KW-1185">Reference proteome</keyword>
<evidence type="ECO:0000256" key="4">
    <source>
        <dbReference type="ARBA" id="ARBA00022692"/>
    </source>
</evidence>
<dbReference type="InterPro" id="IPR003968">
    <property type="entry name" value="K_chnl_volt-dep_Kv"/>
</dbReference>
<feature type="transmembrane region" description="Helical" evidence="12">
    <location>
        <begin position="147"/>
        <end position="169"/>
    </location>
</feature>
<dbReference type="Proteomes" id="UP001163046">
    <property type="component" value="Unassembled WGS sequence"/>
</dbReference>
<dbReference type="InterPro" id="IPR011333">
    <property type="entry name" value="SKP1/BTB/POZ_sf"/>
</dbReference>
<dbReference type="GO" id="GO:0001508">
    <property type="term" value="P:action potential"/>
    <property type="evidence" value="ECO:0007669"/>
    <property type="project" value="TreeGrafter"/>
</dbReference>
<evidence type="ECO:0000256" key="1">
    <source>
        <dbReference type="ARBA" id="ARBA00004141"/>
    </source>
</evidence>
<keyword evidence="4 12" id="KW-0812">Transmembrane</keyword>
<evidence type="ECO:0000256" key="11">
    <source>
        <dbReference type="ARBA" id="ARBA00023303"/>
    </source>
</evidence>
<evidence type="ECO:0000256" key="10">
    <source>
        <dbReference type="ARBA" id="ARBA00023136"/>
    </source>
</evidence>
<dbReference type="PRINTS" id="PR00169">
    <property type="entry name" value="KCHANNEL"/>
</dbReference>
<dbReference type="InterPro" id="IPR027359">
    <property type="entry name" value="Volt_channel_dom_sf"/>
</dbReference>
<keyword evidence="9" id="KW-0406">Ion transport</keyword>
<proteinExistence type="predicted"/>
<feature type="transmembrane region" description="Helical" evidence="12">
    <location>
        <begin position="213"/>
        <end position="232"/>
    </location>
</feature>
<accession>A0A9X0A3S4</accession>
<dbReference type="AlphaFoldDB" id="A0A9X0A3S4"/>
<keyword evidence="11" id="KW-0407">Ion channel</keyword>
<dbReference type="OrthoDB" id="415460at2759"/>
<dbReference type="Pfam" id="PF00520">
    <property type="entry name" value="Ion_trans"/>
    <property type="match status" value="1"/>
</dbReference>
<dbReference type="Gene3D" id="3.30.710.10">
    <property type="entry name" value="Potassium Channel Kv1.1, Chain A"/>
    <property type="match status" value="1"/>
</dbReference>
<dbReference type="SUPFAM" id="SSF54695">
    <property type="entry name" value="POZ domain"/>
    <property type="match status" value="1"/>
</dbReference>
<evidence type="ECO:0000256" key="12">
    <source>
        <dbReference type="SAM" id="Phobius"/>
    </source>
</evidence>
<dbReference type="PRINTS" id="PR01491">
    <property type="entry name" value="KVCHANNEL"/>
</dbReference>
<keyword evidence="5" id="KW-0631">Potassium channel</keyword>
<dbReference type="InterPro" id="IPR005821">
    <property type="entry name" value="Ion_trans_dom"/>
</dbReference>
<dbReference type="EMBL" id="MU825400">
    <property type="protein sequence ID" value="KAJ7392851.1"/>
    <property type="molecule type" value="Genomic_DNA"/>
</dbReference>
<evidence type="ECO:0000256" key="6">
    <source>
        <dbReference type="ARBA" id="ARBA00022882"/>
    </source>
</evidence>
<feature type="domain" description="BTB" evidence="13">
    <location>
        <begin position="20"/>
        <end position="120"/>
    </location>
</feature>
<organism evidence="14 15">
    <name type="scientific">Desmophyllum pertusum</name>
    <dbReference type="NCBI Taxonomy" id="174260"/>
    <lineage>
        <taxon>Eukaryota</taxon>
        <taxon>Metazoa</taxon>
        <taxon>Cnidaria</taxon>
        <taxon>Anthozoa</taxon>
        <taxon>Hexacorallia</taxon>
        <taxon>Scleractinia</taxon>
        <taxon>Caryophylliina</taxon>
        <taxon>Caryophylliidae</taxon>
        <taxon>Desmophyllum</taxon>
    </lineage>
</organism>
<keyword evidence="7" id="KW-0630">Potassium</keyword>
<dbReference type="Pfam" id="PF02214">
    <property type="entry name" value="BTB_2"/>
    <property type="match status" value="1"/>
</dbReference>
<keyword evidence="10 12" id="KW-0472">Membrane</keyword>
<feature type="transmembrane region" description="Helical" evidence="12">
    <location>
        <begin position="181"/>
        <end position="201"/>
    </location>
</feature>